<evidence type="ECO:0000313" key="2">
    <source>
        <dbReference type="EMBL" id="KAI3430360.1"/>
    </source>
</evidence>
<evidence type="ECO:0000313" key="3">
    <source>
        <dbReference type="Proteomes" id="UP001055712"/>
    </source>
</evidence>
<proteinExistence type="predicted"/>
<keyword evidence="1" id="KW-0812">Transmembrane</keyword>
<protein>
    <submittedName>
        <fullName evidence="2">Uncharacterized protein</fullName>
    </submittedName>
</protein>
<sequence>MQHQVQEQLYASEVAMLVAKVDFERSLTVSSVPFFLAGMYMLAYGSGTQTLLLCIGLGSILAQMAAMEMYAKWGAVKKAKQAFCFWRAQAAALGQS</sequence>
<evidence type="ECO:0000256" key="1">
    <source>
        <dbReference type="SAM" id="Phobius"/>
    </source>
</evidence>
<name>A0A9D4YWK0_CHLVU</name>
<accession>A0A9D4YWK0</accession>
<keyword evidence="1" id="KW-0472">Membrane</keyword>
<organism evidence="2 3">
    <name type="scientific">Chlorella vulgaris</name>
    <name type="common">Green alga</name>
    <dbReference type="NCBI Taxonomy" id="3077"/>
    <lineage>
        <taxon>Eukaryota</taxon>
        <taxon>Viridiplantae</taxon>
        <taxon>Chlorophyta</taxon>
        <taxon>core chlorophytes</taxon>
        <taxon>Trebouxiophyceae</taxon>
        <taxon>Chlorellales</taxon>
        <taxon>Chlorellaceae</taxon>
        <taxon>Chlorella clade</taxon>
        <taxon>Chlorella</taxon>
    </lineage>
</organism>
<comment type="caution">
    <text evidence="2">The sequence shown here is derived from an EMBL/GenBank/DDBJ whole genome shotgun (WGS) entry which is preliminary data.</text>
</comment>
<gene>
    <name evidence="2" type="ORF">D9Q98_004955</name>
</gene>
<dbReference type="Proteomes" id="UP001055712">
    <property type="component" value="Unassembled WGS sequence"/>
</dbReference>
<reference evidence="2" key="2">
    <citation type="submission" date="2020-11" db="EMBL/GenBank/DDBJ databases">
        <authorList>
            <person name="Cecchin M."/>
            <person name="Marcolungo L."/>
            <person name="Rossato M."/>
            <person name="Girolomoni L."/>
            <person name="Cosentino E."/>
            <person name="Cuine S."/>
            <person name="Li-Beisson Y."/>
            <person name="Delledonne M."/>
            <person name="Ballottari M."/>
        </authorList>
    </citation>
    <scope>NUCLEOTIDE SEQUENCE</scope>
    <source>
        <strain evidence="2">211/11P</strain>
        <tissue evidence="2">Whole cell</tissue>
    </source>
</reference>
<keyword evidence="1" id="KW-1133">Transmembrane helix</keyword>
<keyword evidence="3" id="KW-1185">Reference proteome</keyword>
<dbReference type="AlphaFoldDB" id="A0A9D4YWK0"/>
<dbReference type="EMBL" id="SIDB01000007">
    <property type="protein sequence ID" value="KAI3430360.1"/>
    <property type="molecule type" value="Genomic_DNA"/>
</dbReference>
<feature type="transmembrane region" description="Helical" evidence="1">
    <location>
        <begin position="50"/>
        <end position="71"/>
    </location>
</feature>
<reference evidence="2" key="1">
    <citation type="journal article" date="2019" name="Plant J.">
        <title>Chlorella vulgaris genome assembly and annotation reveals the molecular basis for metabolic acclimation to high light conditions.</title>
        <authorList>
            <person name="Cecchin M."/>
            <person name="Marcolungo L."/>
            <person name="Rossato M."/>
            <person name="Girolomoni L."/>
            <person name="Cosentino E."/>
            <person name="Cuine S."/>
            <person name="Li-Beisson Y."/>
            <person name="Delledonne M."/>
            <person name="Ballottari M."/>
        </authorList>
    </citation>
    <scope>NUCLEOTIDE SEQUENCE</scope>
    <source>
        <strain evidence="2">211/11P</strain>
    </source>
</reference>